<dbReference type="Proteomes" id="UP000542125">
    <property type="component" value="Unassembled WGS sequence"/>
</dbReference>
<evidence type="ECO:0000313" key="8">
    <source>
        <dbReference type="Proteomes" id="UP000542125"/>
    </source>
</evidence>
<evidence type="ECO:0000256" key="1">
    <source>
        <dbReference type="ARBA" id="ARBA00009437"/>
    </source>
</evidence>
<keyword evidence="8" id="KW-1185">Reference proteome</keyword>
<dbReference type="FunFam" id="1.10.10.10:FF:000001">
    <property type="entry name" value="LysR family transcriptional regulator"/>
    <property type="match status" value="1"/>
</dbReference>
<keyword evidence="3 7" id="KW-0238">DNA-binding</keyword>
<dbReference type="CDD" id="cd08422">
    <property type="entry name" value="PBP2_CrgA_like"/>
    <property type="match status" value="1"/>
</dbReference>
<dbReference type="RefSeq" id="WP_218863135.1">
    <property type="nucleotide sequence ID" value="NZ_JACBYR010000001.1"/>
</dbReference>
<dbReference type="SUPFAM" id="SSF46785">
    <property type="entry name" value="Winged helix' DNA-binding domain"/>
    <property type="match status" value="1"/>
</dbReference>
<feature type="domain" description="HTH lysR-type" evidence="6">
    <location>
        <begin position="1"/>
        <end position="58"/>
    </location>
</feature>
<evidence type="ECO:0000256" key="2">
    <source>
        <dbReference type="ARBA" id="ARBA00023015"/>
    </source>
</evidence>
<dbReference type="GO" id="GO:0003700">
    <property type="term" value="F:DNA-binding transcription factor activity"/>
    <property type="evidence" value="ECO:0007669"/>
    <property type="project" value="InterPro"/>
</dbReference>
<dbReference type="AlphaFoldDB" id="A0A7Y9IT50"/>
<dbReference type="PANTHER" id="PTHR30537">
    <property type="entry name" value="HTH-TYPE TRANSCRIPTIONAL REGULATOR"/>
    <property type="match status" value="1"/>
</dbReference>
<dbReference type="Gene3D" id="3.40.190.290">
    <property type="match status" value="1"/>
</dbReference>
<dbReference type="Pfam" id="PF03466">
    <property type="entry name" value="LysR_substrate"/>
    <property type="match status" value="1"/>
</dbReference>
<dbReference type="InterPro" id="IPR005119">
    <property type="entry name" value="LysR_subst-bd"/>
</dbReference>
<sequence>MKLDGISAFVSTADAGSISEAARRLALPKSVISARLAELERSLDAHLVQRTTRKLTLTEDGQAFLVRARHILTEVADAQAEIAERRGTLVGSLRLSAPVSFGILHLGPALYTFLQHHPGIDLTLDLDDRFVEVAADGFDAVLRHGPVADSRLIARRLVTTRRRLVASPAYLAAHGRPTCVDELCDHAGILYTNREADWRFHIDGAWTVARPRRALRVNNGIVMRDAALAGLGLSLLPTFFIDAELRAGTLMAVDVGATAEGAELYLAYPGDRRASAKVLALTESLRRSFGDPPYWDRDGLPGDDGTQHLTGAQDLTGAGNLTDSTTAWPRGPRTP</sequence>
<evidence type="ECO:0000256" key="5">
    <source>
        <dbReference type="SAM" id="MobiDB-lite"/>
    </source>
</evidence>
<organism evidence="7 8">
    <name type="scientific">Pigmentiphaga litoralis</name>
    <dbReference type="NCBI Taxonomy" id="516702"/>
    <lineage>
        <taxon>Bacteria</taxon>
        <taxon>Pseudomonadati</taxon>
        <taxon>Pseudomonadota</taxon>
        <taxon>Betaproteobacteria</taxon>
        <taxon>Burkholderiales</taxon>
        <taxon>Alcaligenaceae</taxon>
        <taxon>Pigmentiphaga</taxon>
    </lineage>
</organism>
<evidence type="ECO:0000256" key="3">
    <source>
        <dbReference type="ARBA" id="ARBA00023125"/>
    </source>
</evidence>
<proteinExistence type="inferred from homology"/>
<dbReference type="Gene3D" id="1.10.10.10">
    <property type="entry name" value="Winged helix-like DNA-binding domain superfamily/Winged helix DNA-binding domain"/>
    <property type="match status" value="1"/>
</dbReference>
<dbReference type="PANTHER" id="PTHR30537:SF5">
    <property type="entry name" value="HTH-TYPE TRANSCRIPTIONAL ACTIVATOR TTDR-RELATED"/>
    <property type="match status" value="1"/>
</dbReference>
<dbReference type="GO" id="GO:0003677">
    <property type="term" value="F:DNA binding"/>
    <property type="evidence" value="ECO:0007669"/>
    <property type="project" value="UniProtKB-KW"/>
</dbReference>
<dbReference type="PROSITE" id="PS50931">
    <property type="entry name" value="HTH_LYSR"/>
    <property type="match status" value="1"/>
</dbReference>
<dbReference type="InterPro" id="IPR036390">
    <property type="entry name" value="WH_DNA-bd_sf"/>
</dbReference>
<dbReference type="InterPro" id="IPR036388">
    <property type="entry name" value="WH-like_DNA-bd_sf"/>
</dbReference>
<reference evidence="7 8" key="1">
    <citation type="submission" date="2020-07" db="EMBL/GenBank/DDBJ databases">
        <title>Genomic Encyclopedia of Type Strains, Phase IV (KMG-V): Genome sequencing to study the core and pangenomes of soil and plant-associated prokaryotes.</title>
        <authorList>
            <person name="Whitman W."/>
        </authorList>
    </citation>
    <scope>NUCLEOTIDE SEQUENCE [LARGE SCALE GENOMIC DNA]</scope>
    <source>
        <strain evidence="7 8">SAS40</strain>
    </source>
</reference>
<keyword evidence="2" id="KW-0805">Transcription regulation</keyword>
<comment type="caution">
    <text evidence="7">The sequence shown here is derived from an EMBL/GenBank/DDBJ whole genome shotgun (WGS) entry which is preliminary data.</text>
</comment>
<feature type="region of interest" description="Disordered" evidence="5">
    <location>
        <begin position="292"/>
        <end position="335"/>
    </location>
</feature>
<gene>
    <name evidence="7" type="ORF">FHW18_001100</name>
</gene>
<dbReference type="InterPro" id="IPR000847">
    <property type="entry name" value="LysR_HTH_N"/>
</dbReference>
<dbReference type="InterPro" id="IPR058163">
    <property type="entry name" value="LysR-type_TF_proteobact-type"/>
</dbReference>
<dbReference type="Pfam" id="PF00126">
    <property type="entry name" value="HTH_1"/>
    <property type="match status" value="1"/>
</dbReference>
<dbReference type="EMBL" id="JACBYR010000001">
    <property type="protein sequence ID" value="NYE81829.1"/>
    <property type="molecule type" value="Genomic_DNA"/>
</dbReference>
<protein>
    <submittedName>
        <fullName evidence="7">DNA-binding transcriptional LysR family regulator</fullName>
    </submittedName>
</protein>
<name>A0A7Y9IT50_9BURK</name>
<evidence type="ECO:0000313" key="7">
    <source>
        <dbReference type="EMBL" id="NYE81829.1"/>
    </source>
</evidence>
<accession>A0A7Y9IT50</accession>
<evidence type="ECO:0000259" key="6">
    <source>
        <dbReference type="PROSITE" id="PS50931"/>
    </source>
</evidence>
<evidence type="ECO:0000256" key="4">
    <source>
        <dbReference type="ARBA" id="ARBA00023163"/>
    </source>
</evidence>
<dbReference type="SUPFAM" id="SSF53850">
    <property type="entry name" value="Periplasmic binding protein-like II"/>
    <property type="match status" value="1"/>
</dbReference>
<comment type="similarity">
    <text evidence="1">Belongs to the LysR transcriptional regulatory family.</text>
</comment>
<keyword evidence="4" id="KW-0804">Transcription</keyword>